<dbReference type="Pfam" id="PF03223">
    <property type="entry name" value="V-ATPase_C"/>
    <property type="match status" value="1"/>
</dbReference>
<dbReference type="AlphaFoldDB" id="A0A0B7N093"/>
<name>A0A0B7N093_9FUNG</name>
<comment type="function">
    <text evidence="5">Subunit of the V1 complex of vacuolar(H+)-ATPase (V-ATPase), a multisubunit enzyme composed of a peripheral complex (V1) that hydrolyzes ATP and a membrane integral complex (V0) that translocates protons. V-ATPase is responsible for acidifying and maintaining the pH of intracellular compartments. Subunit C is necessary for the assembly of the catalytic sector of the enzyme and is likely to have a specific function in its catalytic activity. Reversibly leaves the enzyme after glucose depletion, causing the catalytic subcomplex V1 to detach from the V0 section.</text>
</comment>
<evidence type="ECO:0000256" key="5">
    <source>
        <dbReference type="ARBA" id="ARBA00053565"/>
    </source>
</evidence>
<evidence type="ECO:0000256" key="2">
    <source>
        <dbReference type="ARBA" id="ARBA00022448"/>
    </source>
</evidence>
<dbReference type="PANTHER" id="PTHR10137:SF0">
    <property type="entry name" value="V-TYPE PROTON ATPASE SUBUNIT C"/>
    <property type="match status" value="1"/>
</dbReference>
<keyword evidence="3 6" id="KW-0375">Hydrogen ion transport</keyword>
<dbReference type="PANTHER" id="PTHR10137">
    <property type="entry name" value="V-TYPE PROTON ATPASE SUBUNIT C"/>
    <property type="match status" value="1"/>
</dbReference>
<dbReference type="InterPro" id="IPR036132">
    <property type="entry name" value="Vac_ATP_synth_c_sf"/>
</dbReference>
<evidence type="ECO:0000256" key="1">
    <source>
        <dbReference type="ARBA" id="ARBA00006138"/>
    </source>
</evidence>
<proteinExistence type="inferred from homology"/>
<keyword evidence="4 6" id="KW-0406">Ion transport</keyword>
<dbReference type="EMBL" id="LN726786">
    <property type="protein sequence ID" value="CEP11726.1"/>
    <property type="molecule type" value="Genomic_DNA"/>
</dbReference>
<protein>
    <recommendedName>
        <fullName evidence="6">V-type proton ATPase subunit C</fullName>
    </recommendedName>
</protein>
<dbReference type="OrthoDB" id="6605928at2759"/>
<sequence length="385" mass="44446">MKYTFISVPALGDKQNAYLNIKGKLTEYAQVYKLNIPEFKIGTLDALVLLSDDLVKYDTVFEQSVNKLADMLNTLLRGQQANLQDQLLVNDSNTESIDQYISTFQWNTMKYRTDKSLQETTATLSQEVTAIDNVMKNKLNLYTQNKNALQTLQRKQTGNLSVRNLNGIVKKQHCVLNSEFLTTLIVAVPKTLFKQWNNRYETLTDMVVPRSSVKIAEDEEFGLFTVTVFKRTVDEFSHKAREERFIPRDFAYDEDALQTQQRELEEASATEREQQAELLRLTKTNFGETFAAWLHLKALRVFVESVLRYGLPPDFSSVTISPKPKFEKKIDETLVAQYGRLGGVHGQAIKNENQDELLDHDLQSVNDSSYRPYVQFELDFDYERR</sequence>
<dbReference type="SUPFAM" id="SSF118203">
    <property type="entry name" value="Vacuolar ATP synthase subunit C"/>
    <property type="match status" value="1"/>
</dbReference>
<keyword evidence="2 6" id="KW-0813">Transport</keyword>
<dbReference type="STRING" id="35722.A0A0B7N093"/>
<comment type="subunit">
    <text evidence="6">V-ATPase is a heteromultimeric enzyme composed of a peripheral catalytic V1 complex (components A to H) attached to an integral membrane V0 proton pore complex.</text>
</comment>
<dbReference type="Gene3D" id="1.20.1460.10">
    <property type="entry name" value="subunit c (vma5p) of the yeast v-atpase, domain 2"/>
    <property type="match status" value="1"/>
</dbReference>
<dbReference type="GO" id="GO:0046961">
    <property type="term" value="F:proton-transporting ATPase activity, rotational mechanism"/>
    <property type="evidence" value="ECO:0007669"/>
    <property type="project" value="InterPro"/>
</dbReference>
<reference evidence="8 9" key="1">
    <citation type="submission" date="2014-09" db="EMBL/GenBank/DDBJ databases">
        <authorList>
            <person name="Ellenberger Sabrina"/>
        </authorList>
    </citation>
    <scope>NUCLEOTIDE SEQUENCE [LARGE SCALE GENOMIC DNA]</scope>
    <source>
        <strain evidence="8 9">CBS 412.66</strain>
    </source>
</reference>
<evidence type="ECO:0000313" key="9">
    <source>
        <dbReference type="Proteomes" id="UP000054107"/>
    </source>
</evidence>
<comment type="similarity">
    <text evidence="1 6">Belongs to the V-ATPase C subunit family.</text>
</comment>
<evidence type="ECO:0000256" key="6">
    <source>
        <dbReference type="RuleBase" id="RU364010"/>
    </source>
</evidence>
<organism evidence="8 9">
    <name type="scientific">Parasitella parasitica</name>
    <dbReference type="NCBI Taxonomy" id="35722"/>
    <lineage>
        <taxon>Eukaryota</taxon>
        <taxon>Fungi</taxon>
        <taxon>Fungi incertae sedis</taxon>
        <taxon>Mucoromycota</taxon>
        <taxon>Mucoromycotina</taxon>
        <taxon>Mucoromycetes</taxon>
        <taxon>Mucorales</taxon>
        <taxon>Mucorineae</taxon>
        <taxon>Mucoraceae</taxon>
        <taxon>Parasitella</taxon>
    </lineage>
</organism>
<dbReference type="FunFam" id="3.30.70.100:FF:000002">
    <property type="entry name" value="V-type proton ATPase subunit C"/>
    <property type="match status" value="1"/>
</dbReference>
<feature type="coiled-coil region" evidence="7">
    <location>
        <begin position="257"/>
        <end position="284"/>
    </location>
</feature>
<dbReference type="GO" id="GO:0000221">
    <property type="term" value="C:vacuolar proton-transporting V-type ATPase, V1 domain"/>
    <property type="evidence" value="ECO:0007669"/>
    <property type="project" value="TreeGrafter"/>
</dbReference>
<dbReference type="InterPro" id="IPR004907">
    <property type="entry name" value="ATPase_V1-cplx_csu"/>
</dbReference>
<comment type="function">
    <text evidence="6">Subunit of the V1 complex of vacuolar(H+)-ATPase (V-ATPase), a multisubunit enzyme composed of a peripheral complex (V1) that hydrolyzes ATP and a membrane integral complex (V0) that translocates protons. V-ATPase is responsible for acidifying and maintaining the pH of intracellular compartments and in some cell types, is targeted to the plasma membrane, where it is responsible for acidifying the extracellular environment. Subunit C is necessary for the assembly of the catalytic sector of the enzyme and is likely to have a specific function in its catalytic activity.</text>
</comment>
<accession>A0A0B7N093</accession>
<evidence type="ECO:0000313" key="8">
    <source>
        <dbReference type="EMBL" id="CEP11726.1"/>
    </source>
</evidence>
<dbReference type="Gene3D" id="3.30.70.1180">
    <property type="entry name" value="Vacuolar atp synthase subunit c, domain 1"/>
    <property type="match status" value="1"/>
</dbReference>
<keyword evidence="9" id="KW-1185">Reference proteome</keyword>
<keyword evidence="7" id="KW-0175">Coiled coil</keyword>
<dbReference type="Gene3D" id="3.30.70.100">
    <property type="match status" value="1"/>
</dbReference>
<gene>
    <name evidence="8" type="primary">PARPA_05608.1 scaffold 18730</name>
</gene>
<dbReference type="Proteomes" id="UP000054107">
    <property type="component" value="Unassembled WGS sequence"/>
</dbReference>
<evidence type="ECO:0000256" key="3">
    <source>
        <dbReference type="ARBA" id="ARBA00022781"/>
    </source>
</evidence>
<evidence type="ECO:0000256" key="7">
    <source>
        <dbReference type="SAM" id="Coils"/>
    </source>
</evidence>
<dbReference type="CDD" id="cd14785">
    <property type="entry name" value="V-ATPase_C"/>
    <property type="match status" value="1"/>
</dbReference>
<evidence type="ECO:0000256" key="4">
    <source>
        <dbReference type="ARBA" id="ARBA00023065"/>
    </source>
</evidence>